<dbReference type="GO" id="GO:0005829">
    <property type="term" value="C:cytosol"/>
    <property type="evidence" value="ECO:0007669"/>
    <property type="project" value="TreeGrafter"/>
</dbReference>
<evidence type="ECO:0000256" key="6">
    <source>
        <dbReference type="SAM" id="MobiDB-lite"/>
    </source>
</evidence>
<dbReference type="InterPro" id="IPR006839">
    <property type="entry name" value="DarP"/>
</dbReference>
<dbReference type="AlphaFoldDB" id="A0A657PQM9"/>
<dbReference type="NCBIfam" id="NF003593">
    <property type="entry name" value="PRK05255.1-1"/>
    <property type="match status" value="1"/>
</dbReference>
<keyword evidence="4 5" id="KW-0694">RNA-binding</keyword>
<dbReference type="PANTHER" id="PTHR38101">
    <property type="entry name" value="UPF0307 PROTEIN YJGA"/>
    <property type="match status" value="1"/>
</dbReference>
<keyword evidence="1 5" id="KW-0963">Cytoplasm</keyword>
<dbReference type="InterPro" id="IPR023153">
    <property type="entry name" value="DarP_sf"/>
</dbReference>
<protein>
    <recommendedName>
        <fullName evidence="5">Dual-action ribosomal maturation protein DarP</fullName>
    </recommendedName>
    <alternativeName>
        <fullName evidence="5">Large ribosomal subunit assembly factor DarP</fullName>
    </alternativeName>
</protein>
<comment type="function">
    <text evidence="5">Member of a network of 50S ribosomal subunit biogenesis factors which assembles along the 30S-50S interface, preventing incorrect 23S rRNA structures from forming. Promotes peptidyl transferase center (PTC) maturation.</text>
</comment>
<keyword evidence="2 5" id="KW-0690">Ribosome biogenesis</keyword>
<dbReference type="GO" id="GO:1902626">
    <property type="term" value="P:assembly of large subunit precursor of preribosome"/>
    <property type="evidence" value="ECO:0007669"/>
    <property type="project" value="UniProtKB-UniRule"/>
</dbReference>
<evidence type="ECO:0000256" key="5">
    <source>
        <dbReference type="HAMAP-Rule" id="MF_00765"/>
    </source>
</evidence>
<dbReference type="GO" id="GO:0043022">
    <property type="term" value="F:ribosome binding"/>
    <property type="evidence" value="ECO:0007669"/>
    <property type="project" value="UniProtKB-UniRule"/>
</dbReference>
<comment type="caution">
    <text evidence="7">The sequence shown here is derived from an EMBL/GenBank/DDBJ whole genome shotgun (WGS) entry which is preliminary data.</text>
</comment>
<reference evidence="7 8" key="1">
    <citation type="submission" date="2018-01" db="EMBL/GenBank/DDBJ databases">
        <title>Novel co-symbiosis in the lucinid bivalve Phacoides pectinatus.</title>
        <authorList>
            <person name="Lim S.J."/>
            <person name="Davis B.G."/>
            <person name="Gill D.E."/>
            <person name="Engel A.S."/>
            <person name="Anderson L.C."/>
            <person name="Campbell B.J."/>
        </authorList>
    </citation>
    <scope>NUCLEOTIDE SEQUENCE [LARGE SCALE GENOMIC DNA]</scope>
    <source>
        <strain evidence="7">N3_P5</strain>
    </source>
</reference>
<sequence length="173" mass="20747">MQRDQNEPFDQDEGDEALSKSEIKREMLALQTLGERLTRLNPQQWEAFHFSAQMLEALRESLRIKSHIALRRHYRRLGKLLREEDADLVRRLFERMDNAHMQDVKHFHRLERWRDRLLSEGDSAVEQLLDEYPNLDRQHLRQLLRTAAKEQQQGKSPTAARKLFKYLKEMAVD</sequence>
<dbReference type="Pfam" id="PF04751">
    <property type="entry name" value="DarP"/>
    <property type="match status" value="1"/>
</dbReference>
<gene>
    <name evidence="5" type="primary">darP</name>
    <name evidence="7" type="ORF">C3L24_09320</name>
</gene>
<dbReference type="PANTHER" id="PTHR38101:SF1">
    <property type="entry name" value="UPF0307 PROTEIN YJGA"/>
    <property type="match status" value="1"/>
</dbReference>
<dbReference type="Gene3D" id="1.10.60.30">
    <property type="entry name" value="PSPTO4464-like domains"/>
    <property type="match status" value="2"/>
</dbReference>
<dbReference type="HAMAP" id="MF_00765">
    <property type="entry name" value="DarP"/>
    <property type="match status" value="1"/>
</dbReference>
<comment type="subcellular location">
    <subcellularLocation>
        <location evidence="5">Cytoplasm</location>
    </subcellularLocation>
    <text evidence="5">Associates with late stage pre-50S ribosomal subunits.</text>
</comment>
<feature type="region of interest" description="Disordered" evidence="6">
    <location>
        <begin position="1"/>
        <end position="21"/>
    </location>
</feature>
<evidence type="ECO:0000256" key="4">
    <source>
        <dbReference type="ARBA" id="ARBA00022884"/>
    </source>
</evidence>
<organism evidence="7 8">
    <name type="scientific">Candidatus Sedimenticola endophacoides</name>
    <dbReference type="NCBI Taxonomy" id="2548426"/>
    <lineage>
        <taxon>Bacteria</taxon>
        <taxon>Pseudomonadati</taxon>
        <taxon>Pseudomonadota</taxon>
        <taxon>Gammaproteobacteria</taxon>
        <taxon>Chromatiales</taxon>
        <taxon>Sedimenticolaceae</taxon>
        <taxon>Sedimenticola</taxon>
    </lineage>
</organism>
<accession>A0A657PQM9</accession>
<evidence type="ECO:0000256" key="1">
    <source>
        <dbReference type="ARBA" id="ARBA00022490"/>
    </source>
</evidence>
<name>A0A657PQM9_9GAMM</name>
<dbReference type="PIRSF" id="PIRSF016183">
    <property type="entry name" value="UCP016183"/>
    <property type="match status" value="1"/>
</dbReference>
<evidence type="ECO:0000313" key="8">
    <source>
        <dbReference type="Proteomes" id="UP000250928"/>
    </source>
</evidence>
<dbReference type="Proteomes" id="UP000250928">
    <property type="component" value="Unassembled WGS sequence"/>
</dbReference>
<evidence type="ECO:0000256" key="2">
    <source>
        <dbReference type="ARBA" id="ARBA00022517"/>
    </source>
</evidence>
<dbReference type="CDD" id="cd16331">
    <property type="entry name" value="YjgA-like"/>
    <property type="match status" value="1"/>
</dbReference>
<dbReference type="SUPFAM" id="SSF158710">
    <property type="entry name" value="PSPTO4464-like"/>
    <property type="match status" value="1"/>
</dbReference>
<proteinExistence type="inferred from homology"/>
<evidence type="ECO:0000313" key="7">
    <source>
        <dbReference type="EMBL" id="PUE00412.1"/>
    </source>
</evidence>
<evidence type="ECO:0000256" key="3">
    <source>
        <dbReference type="ARBA" id="ARBA00022730"/>
    </source>
</evidence>
<keyword evidence="3 5" id="KW-0699">rRNA-binding</keyword>
<dbReference type="GO" id="GO:0019843">
    <property type="term" value="F:rRNA binding"/>
    <property type="evidence" value="ECO:0007669"/>
    <property type="project" value="UniProtKB-UniRule"/>
</dbReference>
<dbReference type="EMBL" id="PQCO01000224">
    <property type="protein sequence ID" value="PUE00412.1"/>
    <property type="molecule type" value="Genomic_DNA"/>
</dbReference>
<comment type="similarity">
    <text evidence="5">Belongs to the DarP family.</text>
</comment>
<feature type="compositionally biased region" description="Acidic residues" evidence="6">
    <location>
        <begin position="7"/>
        <end position="16"/>
    </location>
</feature>